<keyword evidence="9" id="KW-0963">Cytoplasm</keyword>
<dbReference type="SFLD" id="SFLDF00562">
    <property type="entry name" value="HemN-like__clustered_with_heat"/>
    <property type="match status" value="1"/>
</dbReference>
<keyword evidence="7 9" id="KW-0411">Iron-sulfur</keyword>
<comment type="function">
    <text evidence="9">Probably acts as a heme chaperone, transferring heme to an unknown acceptor. Binds one molecule of heme per monomer, possibly covalently. Binds 1 [4Fe-4S] cluster. The cluster is coordinated with 3 cysteines and an exchangeable S-adenosyl-L-methionine.</text>
</comment>
<evidence type="ECO:0000313" key="12">
    <source>
        <dbReference type="Proteomes" id="UP001398420"/>
    </source>
</evidence>
<proteinExistence type="inferred from homology"/>
<keyword evidence="12" id="KW-1185">Reference proteome</keyword>
<feature type="domain" description="Radical SAM core" evidence="10">
    <location>
        <begin position="1"/>
        <end position="235"/>
    </location>
</feature>
<sequence length="380" mass="43346">MTTGVYIHIPFCHQICNYCDFNKVFFKNQPVDEYIESLGKEMALAVSKNPAAYKEIQTIFLGGGTPTALSAEQLERLLTLIQTHIPMKHVIEFSTEANPDELTIEKLRVLKAFGINRLSLGVQSFDTELLKKLGRTHAPEQVIETIRQAKEVGFTNISIDLMYGLPGQTMEQWQNTLNQAFALDLPHYSAYSLIVEPKTIFFNLMNKGKLPLPGEDSEAAMYALLMKEMEKRGLHQYEISNFGRTDFESKHNLIYWDNDEYAGFGAGASGYVSSTRYTNHGPLKKYMDCIEAGELPIHHEHDVTEKEKIEEELFLGLRKTAGINKQHFYERYGKQVHDVFEKQINSLTEAGLLIEDEQAIYLSHQGKFVGNEVFQEFLID</sequence>
<name>A0ABU9LJR9_9BACL</name>
<dbReference type="InterPro" id="IPR010723">
    <property type="entry name" value="HemN_C"/>
</dbReference>
<comment type="subcellular location">
    <subcellularLocation>
        <location evidence="9">Cytoplasm</location>
    </subcellularLocation>
</comment>
<dbReference type="PANTHER" id="PTHR13932:SF5">
    <property type="entry name" value="RADICAL S-ADENOSYL METHIONINE DOMAIN-CONTAINING PROTEIN 1, MITOCHONDRIAL"/>
    <property type="match status" value="1"/>
</dbReference>
<evidence type="ECO:0000256" key="6">
    <source>
        <dbReference type="ARBA" id="ARBA00023004"/>
    </source>
</evidence>
<dbReference type="SMART" id="SM00729">
    <property type="entry name" value="Elp3"/>
    <property type="match status" value="1"/>
</dbReference>
<dbReference type="InterPro" id="IPR058240">
    <property type="entry name" value="rSAM_sf"/>
</dbReference>
<dbReference type="SFLD" id="SFLDG01082">
    <property type="entry name" value="B12-binding_domain_containing"/>
    <property type="match status" value="1"/>
</dbReference>
<dbReference type="EMBL" id="JBCEWA010000002">
    <property type="protein sequence ID" value="MEL5987263.1"/>
    <property type="molecule type" value="Genomic_DNA"/>
</dbReference>
<evidence type="ECO:0000256" key="5">
    <source>
        <dbReference type="ARBA" id="ARBA00022723"/>
    </source>
</evidence>
<evidence type="ECO:0000256" key="7">
    <source>
        <dbReference type="ARBA" id="ARBA00023014"/>
    </source>
</evidence>
<dbReference type="InterPro" id="IPR004559">
    <property type="entry name" value="HemW-like"/>
</dbReference>
<dbReference type="NCBIfam" id="TIGR00539">
    <property type="entry name" value="hemN_rel"/>
    <property type="match status" value="1"/>
</dbReference>
<dbReference type="InterPro" id="IPR034505">
    <property type="entry name" value="Coproporphyrinogen-III_oxidase"/>
</dbReference>
<dbReference type="PANTHER" id="PTHR13932">
    <property type="entry name" value="COPROPORPHYRINIGEN III OXIDASE"/>
    <property type="match status" value="1"/>
</dbReference>
<comment type="similarity">
    <text evidence="1">Belongs to the anaerobic coproporphyrinogen-III oxidase family. HemW subfamily.</text>
</comment>
<accession>A0ABU9LJR9</accession>
<dbReference type="InterPro" id="IPR013785">
    <property type="entry name" value="Aldolase_TIM"/>
</dbReference>
<dbReference type="SFLD" id="SFLDS00029">
    <property type="entry name" value="Radical_SAM"/>
    <property type="match status" value="1"/>
</dbReference>
<evidence type="ECO:0000256" key="3">
    <source>
        <dbReference type="ARBA" id="ARBA00022617"/>
    </source>
</evidence>
<reference evidence="11 12" key="1">
    <citation type="submission" date="2024-04" db="EMBL/GenBank/DDBJ databases">
        <authorList>
            <person name="Wu Y.S."/>
            <person name="Zhang L."/>
        </authorList>
    </citation>
    <scope>NUCLEOTIDE SEQUENCE [LARGE SCALE GENOMIC DNA]</scope>
    <source>
        <strain evidence="11 12">KG-01</strain>
    </source>
</reference>
<keyword evidence="4 9" id="KW-0949">S-adenosyl-L-methionine</keyword>
<dbReference type="SFLD" id="SFLDF00288">
    <property type="entry name" value="HemN-like__clustered_with_nucl"/>
    <property type="match status" value="1"/>
</dbReference>
<dbReference type="SUPFAM" id="SSF102114">
    <property type="entry name" value="Radical SAM enzymes"/>
    <property type="match status" value="1"/>
</dbReference>
<dbReference type="Pfam" id="PF06969">
    <property type="entry name" value="HemN_C"/>
    <property type="match status" value="1"/>
</dbReference>
<evidence type="ECO:0000259" key="10">
    <source>
        <dbReference type="PROSITE" id="PS51918"/>
    </source>
</evidence>
<keyword evidence="3 9" id="KW-0349">Heme</keyword>
<dbReference type="Proteomes" id="UP001398420">
    <property type="component" value="Unassembled WGS sequence"/>
</dbReference>
<keyword evidence="8 9" id="KW-0143">Chaperone</keyword>
<protein>
    <recommendedName>
        <fullName evidence="2 9">Heme chaperone HemW</fullName>
    </recommendedName>
</protein>
<evidence type="ECO:0000313" key="11">
    <source>
        <dbReference type="EMBL" id="MEL5987263.1"/>
    </source>
</evidence>
<dbReference type="InterPro" id="IPR007197">
    <property type="entry name" value="rSAM"/>
</dbReference>
<evidence type="ECO:0000256" key="2">
    <source>
        <dbReference type="ARBA" id="ARBA00017228"/>
    </source>
</evidence>
<keyword evidence="6 9" id="KW-0408">Iron</keyword>
<comment type="caution">
    <text evidence="11">The sequence shown here is derived from an EMBL/GenBank/DDBJ whole genome shotgun (WGS) entry which is preliminary data.</text>
</comment>
<keyword evidence="9" id="KW-0004">4Fe-4S</keyword>
<dbReference type="Pfam" id="PF04055">
    <property type="entry name" value="Radical_SAM"/>
    <property type="match status" value="1"/>
</dbReference>
<gene>
    <name evidence="11" type="primary">hemW</name>
    <name evidence="11" type="ORF">AAF454_02340</name>
</gene>
<dbReference type="Gene3D" id="3.20.20.70">
    <property type="entry name" value="Aldolase class I"/>
    <property type="match status" value="1"/>
</dbReference>
<evidence type="ECO:0000256" key="9">
    <source>
        <dbReference type="RuleBase" id="RU364116"/>
    </source>
</evidence>
<dbReference type="SFLD" id="SFLDG01065">
    <property type="entry name" value="anaerobic_coproporphyrinogen-I"/>
    <property type="match status" value="1"/>
</dbReference>
<dbReference type="RefSeq" id="WP_068452556.1">
    <property type="nucleotide sequence ID" value="NZ_JAWVOH010000002.1"/>
</dbReference>
<evidence type="ECO:0000256" key="1">
    <source>
        <dbReference type="ARBA" id="ARBA00006100"/>
    </source>
</evidence>
<organism evidence="11 12">
    <name type="scientific">Kurthia gibsonii</name>
    <dbReference type="NCBI Taxonomy" id="33946"/>
    <lineage>
        <taxon>Bacteria</taxon>
        <taxon>Bacillati</taxon>
        <taxon>Bacillota</taxon>
        <taxon>Bacilli</taxon>
        <taxon>Bacillales</taxon>
        <taxon>Caryophanaceae</taxon>
        <taxon>Kurthia</taxon>
    </lineage>
</organism>
<dbReference type="InterPro" id="IPR006638">
    <property type="entry name" value="Elp3/MiaA/NifB-like_rSAM"/>
</dbReference>
<keyword evidence="5 9" id="KW-0479">Metal-binding</keyword>
<evidence type="ECO:0000256" key="8">
    <source>
        <dbReference type="ARBA" id="ARBA00023186"/>
    </source>
</evidence>
<dbReference type="PROSITE" id="PS51918">
    <property type="entry name" value="RADICAL_SAM"/>
    <property type="match status" value="1"/>
</dbReference>
<evidence type="ECO:0000256" key="4">
    <source>
        <dbReference type="ARBA" id="ARBA00022691"/>
    </source>
</evidence>